<proteinExistence type="predicted"/>
<dbReference type="AlphaFoldDB" id="A0A7D4SZW7"/>
<dbReference type="Proteomes" id="UP000504724">
    <property type="component" value="Chromosome"/>
</dbReference>
<dbReference type="EMBL" id="CP054020">
    <property type="protein sequence ID" value="QKI88525.1"/>
    <property type="molecule type" value="Genomic_DNA"/>
</dbReference>
<name>A0A7D4SZW7_9GAMM</name>
<evidence type="ECO:0000259" key="1">
    <source>
        <dbReference type="Pfam" id="PF01706"/>
    </source>
</evidence>
<feature type="domain" description="Flagellar motor switch protein FliG C-terminal" evidence="1">
    <location>
        <begin position="61"/>
        <end position="145"/>
    </location>
</feature>
<gene>
    <name evidence="2" type="ORF">HQN79_02515</name>
</gene>
<accession>A0A7D4SZW7</accession>
<dbReference type="Pfam" id="PF01706">
    <property type="entry name" value="FliG_C"/>
    <property type="match status" value="1"/>
</dbReference>
<protein>
    <recommendedName>
        <fullName evidence="1">Flagellar motor switch protein FliG C-terminal domain-containing protein</fullName>
    </recommendedName>
</protein>
<evidence type="ECO:0000313" key="2">
    <source>
        <dbReference type="EMBL" id="QKI88525.1"/>
    </source>
</evidence>
<sequence length="154" mass="17504">MQVGIKKIHENEWQVHIGCAALKVDRFTLALLQITLEHLMALEQGEHHSTLQSYIKLGLRIKALSPSYLQKLLRELQSADLVILMRLAADETFNQMVMENSGGILSRQISDDLQDAVIPSEALCKDAIRRIVEKTFELEATGVIEFLDEETRYI</sequence>
<dbReference type="Gene3D" id="1.10.220.30">
    <property type="match status" value="1"/>
</dbReference>
<dbReference type="RefSeq" id="WP_173284123.1">
    <property type="nucleotide sequence ID" value="NZ_CP054020.1"/>
</dbReference>
<keyword evidence="3" id="KW-1185">Reference proteome</keyword>
<dbReference type="SUPFAM" id="SSF48029">
    <property type="entry name" value="FliG"/>
    <property type="match status" value="1"/>
</dbReference>
<dbReference type="InterPro" id="IPR011002">
    <property type="entry name" value="FliG_a-hlx"/>
</dbReference>
<organism evidence="2 3">
    <name type="scientific">Thiomicrorhabdus xiamenensis</name>
    <dbReference type="NCBI Taxonomy" id="2739063"/>
    <lineage>
        <taxon>Bacteria</taxon>
        <taxon>Pseudomonadati</taxon>
        <taxon>Pseudomonadota</taxon>
        <taxon>Gammaproteobacteria</taxon>
        <taxon>Thiotrichales</taxon>
        <taxon>Piscirickettsiaceae</taxon>
        <taxon>Thiomicrorhabdus</taxon>
    </lineage>
</organism>
<dbReference type="KEGG" id="txa:HQN79_02515"/>
<reference evidence="2 3" key="1">
    <citation type="submission" date="2020-05" db="EMBL/GenBank/DDBJ databases">
        <title>Thiomicrorhabdus sediminis sp.nov. and Thiomicrorhabdus xiamenensis sp.nov., novel sulfur-oxidizing bacteria isolated from coastal sediment.</title>
        <authorList>
            <person name="Liu X."/>
        </authorList>
    </citation>
    <scope>NUCLEOTIDE SEQUENCE [LARGE SCALE GENOMIC DNA]</scope>
    <source>
        <strain evidence="2 3">G2</strain>
    </source>
</reference>
<dbReference type="InterPro" id="IPR023087">
    <property type="entry name" value="Flg_Motor_Flig_C"/>
</dbReference>
<evidence type="ECO:0000313" key="3">
    <source>
        <dbReference type="Proteomes" id="UP000504724"/>
    </source>
</evidence>